<dbReference type="Gene3D" id="2.60.40.290">
    <property type="match status" value="1"/>
</dbReference>
<evidence type="ECO:0000256" key="3">
    <source>
        <dbReference type="SAM" id="MobiDB-lite"/>
    </source>
</evidence>
<dbReference type="NCBIfam" id="TIGR01840">
    <property type="entry name" value="esterase_phb"/>
    <property type="match status" value="1"/>
</dbReference>
<proteinExistence type="predicted"/>
<protein>
    <submittedName>
        <fullName evidence="6">PHB depolymerase family esterase</fullName>
    </submittedName>
</protein>
<dbReference type="PROSITE" id="PS51173">
    <property type="entry name" value="CBM2"/>
    <property type="match status" value="1"/>
</dbReference>
<name>A0ABW2D0R1_9ACTN</name>
<keyword evidence="1 4" id="KW-0732">Signal</keyword>
<dbReference type="Pfam" id="PF10503">
    <property type="entry name" value="Esterase_PHB"/>
    <property type="match status" value="1"/>
</dbReference>
<dbReference type="InterPro" id="IPR012291">
    <property type="entry name" value="CBM2_carb-bd_dom_sf"/>
</dbReference>
<gene>
    <name evidence="6" type="ORF">ACFQS3_01375</name>
</gene>
<evidence type="ECO:0000256" key="2">
    <source>
        <dbReference type="ARBA" id="ARBA00022801"/>
    </source>
</evidence>
<organism evidence="6 7">
    <name type="scientific">Glycomyces mayteni</name>
    <dbReference type="NCBI Taxonomy" id="543887"/>
    <lineage>
        <taxon>Bacteria</taxon>
        <taxon>Bacillati</taxon>
        <taxon>Actinomycetota</taxon>
        <taxon>Actinomycetes</taxon>
        <taxon>Glycomycetales</taxon>
        <taxon>Glycomycetaceae</taxon>
        <taxon>Glycomyces</taxon>
    </lineage>
</organism>
<evidence type="ECO:0000313" key="6">
    <source>
        <dbReference type="EMBL" id="MFC6955837.1"/>
    </source>
</evidence>
<dbReference type="Pfam" id="PF00553">
    <property type="entry name" value="CBM_2"/>
    <property type="match status" value="1"/>
</dbReference>
<evidence type="ECO:0000313" key="7">
    <source>
        <dbReference type="Proteomes" id="UP001596470"/>
    </source>
</evidence>
<feature type="compositionally biased region" description="Pro residues" evidence="3">
    <location>
        <begin position="321"/>
        <end position="332"/>
    </location>
</feature>
<dbReference type="InterPro" id="IPR029058">
    <property type="entry name" value="AB_hydrolase_fold"/>
</dbReference>
<dbReference type="SMART" id="SM00637">
    <property type="entry name" value="CBD_II"/>
    <property type="match status" value="1"/>
</dbReference>
<dbReference type="InterPro" id="IPR010126">
    <property type="entry name" value="Esterase_phb"/>
</dbReference>
<dbReference type="SUPFAM" id="SSF53474">
    <property type="entry name" value="alpha/beta-Hydrolases"/>
    <property type="match status" value="2"/>
</dbReference>
<feature type="region of interest" description="Disordered" evidence="3">
    <location>
        <begin position="311"/>
        <end position="332"/>
    </location>
</feature>
<dbReference type="InterPro" id="IPR001919">
    <property type="entry name" value="CBD2"/>
</dbReference>
<feature type="signal peptide" evidence="4">
    <location>
        <begin position="1"/>
        <end position="30"/>
    </location>
</feature>
<feature type="chain" id="PRO_5045378662" evidence="4">
    <location>
        <begin position="31"/>
        <end position="431"/>
    </location>
</feature>
<sequence length="431" mass="45270">MKRTRSILAAVLSGLLLITAWAAFAPPAAAASLQEVTNFGDNPGGLRMHVYVPDTRPASPAILVAMHGCGRSGTGFYSGSEFAALADQYGFIVVYPTATKQTAMGNCFDVWSAASKTRGGGSDPASVVSMVEYVEDQYNGDPNRVFVTGSSSGGMETNALLALYPDVFAAGSVYMGVPFTCFANEADFPPQTSKCVNGSMDRTPQSWGDSVRQAYPGYSGPRPRVQLWHGSQDTLVPYQLLQEEVEQWTNVFGLSQNPTTTDRPQPSWERKRFADTGGTVRVEAITAVGAGHALPQTGMARLAIEFFGLHQNDPGGTTPPATTPPETTPPPTRACTATVRIVSSWGSGWQGDVDVTAGTGALNGWTLTWTWPAGQSISSSWNAQVTSSGSTVTARDVGWNGSIAAGQTRSAAWGFIGSGTATAPAVTCTAT</sequence>
<comment type="caution">
    <text evidence="6">The sequence shown here is derived from an EMBL/GenBank/DDBJ whole genome shotgun (WGS) entry which is preliminary data.</text>
</comment>
<evidence type="ECO:0000259" key="5">
    <source>
        <dbReference type="PROSITE" id="PS51173"/>
    </source>
</evidence>
<dbReference type="PANTHER" id="PTHR43037">
    <property type="entry name" value="UNNAMED PRODUCT-RELATED"/>
    <property type="match status" value="1"/>
</dbReference>
<dbReference type="Proteomes" id="UP001596470">
    <property type="component" value="Unassembled WGS sequence"/>
</dbReference>
<dbReference type="Gene3D" id="3.40.50.1820">
    <property type="entry name" value="alpha/beta hydrolase"/>
    <property type="match status" value="1"/>
</dbReference>
<keyword evidence="7" id="KW-1185">Reference proteome</keyword>
<dbReference type="EMBL" id="JBHSYS010000001">
    <property type="protein sequence ID" value="MFC6955837.1"/>
    <property type="molecule type" value="Genomic_DNA"/>
</dbReference>
<dbReference type="PANTHER" id="PTHR43037:SF5">
    <property type="entry name" value="FERULOYL ESTERASE"/>
    <property type="match status" value="1"/>
</dbReference>
<evidence type="ECO:0000256" key="1">
    <source>
        <dbReference type="ARBA" id="ARBA00022729"/>
    </source>
</evidence>
<keyword evidence="2" id="KW-0378">Hydrolase</keyword>
<dbReference type="RefSeq" id="WP_382352800.1">
    <property type="nucleotide sequence ID" value="NZ_JBHMBP010000004.1"/>
</dbReference>
<accession>A0ABW2D0R1</accession>
<evidence type="ECO:0000256" key="4">
    <source>
        <dbReference type="SAM" id="SignalP"/>
    </source>
</evidence>
<feature type="domain" description="CBM2" evidence="5">
    <location>
        <begin position="328"/>
        <end position="431"/>
    </location>
</feature>
<dbReference type="InterPro" id="IPR050955">
    <property type="entry name" value="Plant_Biomass_Hydrol_Est"/>
</dbReference>
<reference evidence="7" key="1">
    <citation type="journal article" date="2019" name="Int. J. Syst. Evol. Microbiol.">
        <title>The Global Catalogue of Microorganisms (GCM) 10K type strain sequencing project: providing services to taxonomists for standard genome sequencing and annotation.</title>
        <authorList>
            <consortium name="The Broad Institute Genomics Platform"/>
            <consortium name="The Broad Institute Genome Sequencing Center for Infectious Disease"/>
            <person name="Wu L."/>
            <person name="Ma J."/>
        </authorList>
    </citation>
    <scope>NUCLEOTIDE SEQUENCE [LARGE SCALE GENOMIC DNA]</scope>
    <source>
        <strain evidence="7">KACC 12634</strain>
    </source>
</reference>